<evidence type="ECO:0000313" key="3">
    <source>
        <dbReference type="Proteomes" id="UP000178155"/>
    </source>
</evidence>
<dbReference type="Proteomes" id="UP000178155">
    <property type="component" value="Unassembled WGS sequence"/>
</dbReference>
<accession>A0A1F8H684</accession>
<keyword evidence="1" id="KW-0812">Transmembrane</keyword>
<protein>
    <submittedName>
        <fullName evidence="2">Uncharacterized protein</fullName>
    </submittedName>
</protein>
<proteinExistence type="predicted"/>
<comment type="caution">
    <text evidence="2">The sequence shown here is derived from an EMBL/GenBank/DDBJ whole genome shotgun (WGS) entry which is preliminary data.</text>
</comment>
<sequence length="86" mass="9638">MKRRIKQILGWAIFVVVLGSVFLWTATSMYADEYAHSHSAVHASLVTVGILAGVFLGNWWSSKYFIPALKKAFIQASIDALRTPRK</sequence>
<name>A0A1F8H684_9BACT</name>
<evidence type="ECO:0000313" key="2">
    <source>
        <dbReference type="EMBL" id="OGN33075.1"/>
    </source>
</evidence>
<keyword evidence="1" id="KW-0472">Membrane</keyword>
<reference evidence="2 3" key="1">
    <citation type="journal article" date="2016" name="Nat. Commun.">
        <title>Thousands of microbial genomes shed light on interconnected biogeochemical processes in an aquifer system.</title>
        <authorList>
            <person name="Anantharaman K."/>
            <person name="Brown C.T."/>
            <person name="Hug L.A."/>
            <person name="Sharon I."/>
            <person name="Castelle C.J."/>
            <person name="Probst A.J."/>
            <person name="Thomas B.C."/>
            <person name="Singh A."/>
            <person name="Wilkins M.J."/>
            <person name="Karaoz U."/>
            <person name="Brodie E.L."/>
            <person name="Williams K.H."/>
            <person name="Hubbard S.S."/>
            <person name="Banfield J.F."/>
        </authorList>
    </citation>
    <scope>NUCLEOTIDE SEQUENCE [LARGE SCALE GENOMIC DNA]</scope>
</reference>
<dbReference type="AlphaFoldDB" id="A0A1F8H684"/>
<keyword evidence="1" id="KW-1133">Transmembrane helix</keyword>
<organism evidence="2 3">
    <name type="scientific">Candidatus Yanofskybacteria bacterium RIFCSPLOWO2_02_FULL_47_9b</name>
    <dbReference type="NCBI Taxonomy" id="1802708"/>
    <lineage>
        <taxon>Bacteria</taxon>
        <taxon>Candidatus Yanofskyibacteriota</taxon>
    </lineage>
</organism>
<feature type="transmembrane region" description="Helical" evidence="1">
    <location>
        <begin position="41"/>
        <end position="61"/>
    </location>
</feature>
<gene>
    <name evidence="2" type="ORF">A3I39_02945</name>
</gene>
<dbReference type="EMBL" id="MGKW01000039">
    <property type="protein sequence ID" value="OGN33075.1"/>
    <property type="molecule type" value="Genomic_DNA"/>
</dbReference>
<evidence type="ECO:0000256" key="1">
    <source>
        <dbReference type="SAM" id="Phobius"/>
    </source>
</evidence>